<dbReference type="InterPro" id="IPR017943">
    <property type="entry name" value="Bactericidal_perm-incr_a/b_dom"/>
</dbReference>
<keyword evidence="1" id="KW-1015">Disulfide bond</keyword>
<dbReference type="InterPro" id="IPR032942">
    <property type="entry name" value="BPI/LBP/Plunc"/>
</dbReference>
<keyword evidence="1" id="KW-0399">Innate immunity</keyword>
<dbReference type="KEGG" id="bspl:114860627"/>
<organism evidence="3 4">
    <name type="scientific">Betta splendens</name>
    <name type="common">Siamese fighting fish</name>
    <dbReference type="NCBI Taxonomy" id="158456"/>
    <lineage>
        <taxon>Eukaryota</taxon>
        <taxon>Metazoa</taxon>
        <taxon>Chordata</taxon>
        <taxon>Craniata</taxon>
        <taxon>Vertebrata</taxon>
        <taxon>Euteleostomi</taxon>
        <taxon>Actinopterygii</taxon>
        <taxon>Neopterygii</taxon>
        <taxon>Teleostei</taxon>
        <taxon>Neoteleostei</taxon>
        <taxon>Acanthomorphata</taxon>
        <taxon>Anabantaria</taxon>
        <taxon>Anabantiformes</taxon>
        <taxon>Anabantoidei</taxon>
        <taxon>Osphronemidae</taxon>
        <taxon>Betta</taxon>
    </lineage>
</organism>
<keyword evidence="3" id="KW-1185">Reference proteome</keyword>
<dbReference type="InParanoid" id="A0A6P7N6Q6"/>
<comment type="function">
    <text evidence="1">The cytotoxic action of BPI is limited to many species of Gram-negative bacteria; this specificity may be explained by a strong affinity of the very basic N-terminal half for the negatively charged lipopolysaccharides that are unique to the Gram-negative bacterial outer envelope.</text>
</comment>
<dbReference type="GO" id="GO:0008289">
    <property type="term" value="F:lipid binding"/>
    <property type="evidence" value="ECO:0007669"/>
    <property type="project" value="InterPro"/>
</dbReference>
<comment type="domain">
    <text evidence="1">The N-terminal region may be exposed to the interior of the granule, whereas the C-terminal portion may be embedded in the membrane. During phagocytosis and degranulation, proteases may be released and activated and cleave BPI at the junction of the N- and C-terminal portions of the molecule, providing controlled release of the N-terminal antibacterial fragment when bacteria are ingested.</text>
</comment>
<name>A0A6P7N6Q6_BETSP</name>
<dbReference type="PANTHER" id="PTHR10504">
    <property type="entry name" value="BACTERICIDAL PERMEABILITY-INCREASING BPI PROTEIN-RELATED"/>
    <property type="match status" value="1"/>
</dbReference>
<comment type="domain">
    <text evidence="1">The N- and C-terminal barrels adopt an identical fold despite having only 13% of conserved residues.</text>
</comment>
<dbReference type="RefSeq" id="XP_029015176.1">
    <property type="nucleotide sequence ID" value="XM_029159343.3"/>
</dbReference>
<keyword evidence="1" id="KW-0929">Antimicrobial</keyword>
<accession>A0A6P7N6Q6</accession>
<dbReference type="AlphaFoldDB" id="A0A6P7N6Q6"/>
<proteinExistence type="predicted"/>
<dbReference type="SUPFAM" id="SSF55394">
    <property type="entry name" value="Bactericidal permeability-increasing protein, BPI"/>
    <property type="match status" value="2"/>
</dbReference>
<dbReference type="GO" id="GO:0005615">
    <property type="term" value="C:extracellular space"/>
    <property type="evidence" value="ECO:0007669"/>
    <property type="project" value="UniProtKB-UniRule"/>
</dbReference>
<comment type="subcellular location">
    <subcellularLocation>
        <location evidence="1">Secreted</location>
    </subcellularLocation>
</comment>
<dbReference type="OrthoDB" id="10255543at2759"/>
<dbReference type="PANTHER" id="PTHR10504:SF131">
    <property type="entry name" value="BPI2 DOMAIN-CONTAINING PROTEIN"/>
    <property type="match status" value="1"/>
</dbReference>
<keyword evidence="1 2" id="KW-0732">Signal</keyword>
<gene>
    <name evidence="4" type="primary">LOC114860627</name>
</gene>
<dbReference type="Gene3D" id="3.15.20.10">
    <property type="entry name" value="Bactericidal permeability-increasing protein, domain 2"/>
    <property type="match status" value="2"/>
</dbReference>
<dbReference type="GO" id="GO:0045087">
    <property type="term" value="P:innate immune response"/>
    <property type="evidence" value="ECO:0007669"/>
    <property type="project" value="UniProtKB-UniRule"/>
</dbReference>
<dbReference type="GO" id="GO:0050829">
    <property type="term" value="P:defense response to Gram-negative bacterium"/>
    <property type="evidence" value="ECO:0007669"/>
    <property type="project" value="UniProtKB-UniRule"/>
</dbReference>
<protein>
    <recommendedName>
        <fullName evidence="1">Bactericidal permeability-increasing protein</fullName>
        <shortName evidence="1">BPI</shortName>
    </recommendedName>
</protein>
<evidence type="ECO:0000313" key="3">
    <source>
        <dbReference type="Proteomes" id="UP000515150"/>
    </source>
</evidence>
<keyword evidence="1" id="KW-0391">Immunity</keyword>
<keyword evidence="1" id="KW-0325">Glycoprotein</keyword>
<evidence type="ECO:0000313" key="4">
    <source>
        <dbReference type="RefSeq" id="XP_029015176.1"/>
    </source>
</evidence>
<dbReference type="Gene3D" id="3.15.10.10">
    <property type="entry name" value="Bactericidal permeability-increasing protein, domain 1"/>
    <property type="match status" value="1"/>
</dbReference>
<comment type="subunit">
    <text evidence="1">Monomer. Homodimer; disulfide-linked.</text>
</comment>
<dbReference type="GeneID" id="114860627"/>
<feature type="chain" id="PRO_5027641494" description="Bactericidal permeability-increasing protein" evidence="2">
    <location>
        <begin position="21"/>
        <end position="440"/>
    </location>
</feature>
<keyword evidence="1" id="KW-0964">Secreted</keyword>
<keyword evidence="1" id="KW-0044">Antibiotic</keyword>
<sequence>MKSCSLSIVLLVSTLSSISATDQTGLKIRITDRALDVLKDFGLKALKQLVNKQFPDFSLLCGCNMCRIKGFTLTNLTVDPEQVVLGFQEKSGLQLEIRDLYFTGKLEQELPVYWFQEFMHTGTVAFEGKDVSATIGLKLRRTQRGRLRVEIPTCEVRAEFGATASGRVVGPVWDLLRFLIHDFINTKLCSTVQMTLVNIVNFMLDDVSMQLHKVLNMSFLSRIVPDVSVDLSLSADVSVSSCSLDLPLRGLVWQGVAVDVGAVPVGPDPVFSEAKKMAYVGISELFFNSAASLAHRLGPFQLSIPEGPVEVNLTQAPVVSISQSGLCVDLKATAWSLRDAPGAPVAADCRLQLKVELKGNRLTLVIQSSKCNIQPETLKGRVMKPIVNYFIKCKTKGFLKSWFDEGLPIPLPEGLHFTRGKIVYHTGFLVVGGNLDFTPN</sequence>
<evidence type="ECO:0000256" key="2">
    <source>
        <dbReference type="SAM" id="SignalP"/>
    </source>
</evidence>
<dbReference type="Proteomes" id="UP000515150">
    <property type="component" value="Chromosome 8"/>
</dbReference>
<evidence type="ECO:0000256" key="1">
    <source>
        <dbReference type="RuleBase" id="RU369039"/>
    </source>
</evidence>
<feature type="signal peptide" evidence="2">
    <location>
        <begin position="1"/>
        <end position="20"/>
    </location>
</feature>
<reference evidence="4" key="1">
    <citation type="submission" date="2025-08" db="UniProtKB">
        <authorList>
            <consortium name="RefSeq"/>
        </authorList>
    </citation>
    <scope>IDENTIFICATION</scope>
</reference>